<dbReference type="EMBL" id="GBRH01275494">
    <property type="protein sequence ID" value="JAD22401.1"/>
    <property type="molecule type" value="Transcribed_RNA"/>
</dbReference>
<dbReference type="AlphaFoldDB" id="A0A0A8Y882"/>
<evidence type="ECO:0000313" key="1">
    <source>
        <dbReference type="EMBL" id="JAD22401.1"/>
    </source>
</evidence>
<name>A0A0A8Y882_ARUDO</name>
<organism evidence="1">
    <name type="scientific">Arundo donax</name>
    <name type="common">Giant reed</name>
    <name type="synonym">Donax arundinaceus</name>
    <dbReference type="NCBI Taxonomy" id="35708"/>
    <lineage>
        <taxon>Eukaryota</taxon>
        <taxon>Viridiplantae</taxon>
        <taxon>Streptophyta</taxon>
        <taxon>Embryophyta</taxon>
        <taxon>Tracheophyta</taxon>
        <taxon>Spermatophyta</taxon>
        <taxon>Magnoliopsida</taxon>
        <taxon>Liliopsida</taxon>
        <taxon>Poales</taxon>
        <taxon>Poaceae</taxon>
        <taxon>PACMAD clade</taxon>
        <taxon>Arundinoideae</taxon>
        <taxon>Arundineae</taxon>
        <taxon>Arundo</taxon>
    </lineage>
</organism>
<accession>A0A0A8Y882</accession>
<proteinExistence type="predicted"/>
<sequence>MMVTESFSFTFAMQLAILYEQSNCTHEAR</sequence>
<reference evidence="1" key="1">
    <citation type="submission" date="2014-09" db="EMBL/GenBank/DDBJ databases">
        <authorList>
            <person name="Magalhaes I.L.F."/>
            <person name="Oliveira U."/>
            <person name="Santos F.R."/>
            <person name="Vidigal T.H.D.A."/>
            <person name="Brescovit A.D."/>
            <person name="Santos A.J."/>
        </authorList>
    </citation>
    <scope>NUCLEOTIDE SEQUENCE</scope>
    <source>
        <tissue evidence="1">Shoot tissue taken approximately 20 cm above the soil surface</tissue>
    </source>
</reference>
<reference evidence="1" key="2">
    <citation type="journal article" date="2015" name="Data Brief">
        <title>Shoot transcriptome of the giant reed, Arundo donax.</title>
        <authorList>
            <person name="Barrero R.A."/>
            <person name="Guerrero F.D."/>
            <person name="Moolhuijzen P."/>
            <person name="Goolsby J.A."/>
            <person name="Tidwell J."/>
            <person name="Bellgard S.E."/>
            <person name="Bellgard M.I."/>
        </authorList>
    </citation>
    <scope>NUCLEOTIDE SEQUENCE</scope>
    <source>
        <tissue evidence="1">Shoot tissue taken approximately 20 cm above the soil surface</tissue>
    </source>
</reference>
<protein>
    <submittedName>
        <fullName evidence="1">Uncharacterized protein</fullName>
    </submittedName>
</protein>